<comment type="caution">
    <text evidence="1">The sequence shown here is derived from an EMBL/GenBank/DDBJ whole genome shotgun (WGS) entry which is preliminary data.</text>
</comment>
<protein>
    <submittedName>
        <fullName evidence="1">Uncharacterized protein</fullName>
    </submittedName>
</protein>
<dbReference type="InterPro" id="IPR038883">
    <property type="entry name" value="AN11006-like"/>
</dbReference>
<evidence type="ECO:0000313" key="1">
    <source>
        <dbReference type="EMBL" id="KAK0323230.1"/>
    </source>
</evidence>
<dbReference type="EMBL" id="JASUXU010000013">
    <property type="protein sequence ID" value="KAK0323230.1"/>
    <property type="molecule type" value="Genomic_DNA"/>
</dbReference>
<dbReference type="AlphaFoldDB" id="A0AAN6FSV2"/>
<dbReference type="PANTHER" id="PTHR42085">
    <property type="entry name" value="F-BOX DOMAIN-CONTAINING PROTEIN"/>
    <property type="match status" value="1"/>
</dbReference>
<gene>
    <name evidence="1" type="ORF">LTR82_005590</name>
</gene>
<evidence type="ECO:0000313" key="2">
    <source>
        <dbReference type="Proteomes" id="UP001168146"/>
    </source>
</evidence>
<dbReference type="Proteomes" id="UP001168146">
    <property type="component" value="Unassembled WGS sequence"/>
</dbReference>
<organism evidence="1 2">
    <name type="scientific">Friedmanniomyces endolithicus</name>
    <dbReference type="NCBI Taxonomy" id="329885"/>
    <lineage>
        <taxon>Eukaryota</taxon>
        <taxon>Fungi</taxon>
        <taxon>Dikarya</taxon>
        <taxon>Ascomycota</taxon>
        <taxon>Pezizomycotina</taxon>
        <taxon>Dothideomycetes</taxon>
        <taxon>Dothideomycetidae</taxon>
        <taxon>Mycosphaerellales</taxon>
        <taxon>Teratosphaeriaceae</taxon>
        <taxon>Friedmanniomyces</taxon>
    </lineage>
</organism>
<name>A0AAN6FSV2_9PEZI</name>
<proteinExistence type="predicted"/>
<accession>A0AAN6FSV2</accession>
<dbReference type="PANTHER" id="PTHR42085:SF1">
    <property type="entry name" value="F-BOX DOMAIN-CONTAINING PROTEIN"/>
    <property type="match status" value="1"/>
</dbReference>
<sequence>MDNSPLAKLAPELRNRIYELVLYVPGRSGIKVRLDNRGAQVKNAPLALTKVCREIRADTVKMFYAVNAFTVYTKVFDDMEENEGPDGAMDAAGAAEMPIDRAVNWFAKFGKKNAGMAKRVVINLGTLNAMAGNAGGWLAIAWEAACEITDKENGLFPPGGPTPTIRRMSFAFGIDPQPYQGEVEGSRPHLEYRFRYGGDKAATRRDLRRTRDMMMERVEMDEDLTDQDCHWLETVFLDWHKTIVRAVAKG</sequence>
<reference evidence="1" key="1">
    <citation type="submission" date="2021-12" db="EMBL/GenBank/DDBJ databases">
        <title>Black yeast isolated from Biological Soil Crust.</title>
        <authorList>
            <person name="Kurbessoian T."/>
        </authorList>
    </citation>
    <scope>NUCLEOTIDE SEQUENCE</scope>
    <source>
        <strain evidence="1">CCFEE 5208</strain>
    </source>
</reference>